<proteinExistence type="inferred from homology"/>
<organism evidence="13">
    <name type="scientific">Hexamita inflata</name>
    <dbReference type="NCBI Taxonomy" id="28002"/>
    <lineage>
        <taxon>Eukaryota</taxon>
        <taxon>Metamonada</taxon>
        <taxon>Diplomonadida</taxon>
        <taxon>Hexamitidae</taxon>
        <taxon>Hexamitinae</taxon>
        <taxon>Hexamita</taxon>
    </lineage>
</organism>
<evidence type="ECO:0000256" key="9">
    <source>
        <dbReference type="ARBA" id="ARBA00023146"/>
    </source>
</evidence>
<reference evidence="14 15" key="2">
    <citation type="submission" date="2024-07" db="EMBL/GenBank/DDBJ databases">
        <authorList>
            <person name="Akdeniz Z."/>
        </authorList>
    </citation>
    <scope>NUCLEOTIDE SEQUENCE [LARGE SCALE GENOMIC DNA]</scope>
</reference>
<dbReference type="Proteomes" id="UP001642409">
    <property type="component" value="Unassembled WGS sequence"/>
</dbReference>
<dbReference type="GO" id="GO:0006421">
    <property type="term" value="P:asparaginyl-tRNA aminoacylation"/>
    <property type="evidence" value="ECO:0007669"/>
    <property type="project" value="InterPro"/>
</dbReference>
<dbReference type="EMBL" id="CAXDID020000159">
    <property type="protein sequence ID" value="CAL6044147.1"/>
    <property type="molecule type" value="Genomic_DNA"/>
</dbReference>
<sequence>MTDKPEVEEGYQSGPKQPYQIQFEAQIAAEYAEIAAMRDEEGKELPNKRTKKLQQGVQLKYKKMFAEQNAVKVEKKVREFVPITENLSLPAAPRIHLTKPEIEKSASTRVQVFGWCHRVRVQSQKLAFLTLRDGHGFVQVMLDARCMGCEEASRLNRETAVMVKGVLSASDKSPTGYEIQADFWELVGESAGDFENLVQPESGPDVRSRNRHVVHRGDRGAAILKLRSAILGLFREHFASKDFTEVNPPTIVNTECEGGANLFKLDYYGETAFMTQSSQLYIESVIQAVGDVFCIAPSYRAERANTRRHLAEFTHLETEHAFITFEQLLEIIEGMVSFVANNLYERHQDLLKQVTDTPIKNLKTPFKRMTYLEALDWLNARGIKNEEGEDFKFGDDIAESQERQMIDTIGEPVFLCKFPASLKSFYMPKCKEDDRLTESVDLLVPTVGEIVGGSMRVWKFEETMAAYARENIPTENYYWYTDVRKYGANPHGGCGLGLDRFVCWLLGIYNIRDSVLYPRAYGQLMP</sequence>
<evidence type="ECO:0000256" key="2">
    <source>
        <dbReference type="ARBA" id="ARBA00008226"/>
    </source>
</evidence>
<dbReference type="GO" id="GO:0003676">
    <property type="term" value="F:nucleic acid binding"/>
    <property type="evidence" value="ECO:0007669"/>
    <property type="project" value="InterPro"/>
</dbReference>
<dbReference type="InterPro" id="IPR006195">
    <property type="entry name" value="aa-tRNA-synth_II"/>
</dbReference>
<evidence type="ECO:0000256" key="4">
    <source>
        <dbReference type="ARBA" id="ARBA00022490"/>
    </source>
</evidence>
<gene>
    <name evidence="13" type="ORF">HINF_LOCUS11475</name>
    <name evidence="14" type="ORF">HINF_LOCUS40419</name>
</gene>
<dbReference type="InterPro" id="IPR045864">
    <property type="entry name" value="aa-tRNA-synth_II/BPL/LPL"/>
</dbReference>
<reference evidence="13" key="1">
    <citation type="submission" date="2023-06" db="EMBL/GenBank/DDBJ databases">
        <authorList>
            <person name="Kurt Z."/>
        </authorList>
    </citation>
    <scope>NUCLEOTIDE SEQUENCE</scope>
</reference>
<keyword evidence="15" id="KW-1185">Reference proteome</keyword>
<evidence type="ECO:0000256" key="6">
    <source>
        <dbReference type="ARBA" id="ARBA00022741"/>
    </source>
</evidence>
<evidence type="ECO:0000256" key="11">
    <source>
        <dbReference type="ARBA" id="ARBA00047844"/>
    </source>
</evidence>
<evidence type="ECO:0000313" key="15">
    <source>
        <dbReference type="Proteomes" id="UP001642409"/>
    </source>
</evidence>
<evidence type="ECO:0000256" key="3">
    <source>
        <dbReference type="ARBA" id="ARBA00012816"/>
    </source>
</evidence>
<keyword evidence="7" id="KW-0067">ATP-binding</keyword>
<keyword evidence="8" id="KW-0648">Protein biosynthesis</keyword>
<protein>
    <recommendedName>
        <fullName evidence="3">asparagine--tRNA ligase</fullName>
        <ecNumber evidence="3">6.1.1.22</ecNumber>
    </recommendedName>
    <alternativeName>
        <fullName evidence="10">Asparaginyl-tRNA synthetase</fullName>
    </alternativeName>
</protein>
<dbReference type="EMBL" id="CATOUU010000295">
    <property type="protein sequence ID" value="CAI9923830.1"/>
    <property type="molecule type" value="Genomic_DNA"/>
</dbReference>
<dbReference type="InterPro" id="IPR004364">
    <property type="entry name" value="Aa-tRNA-synt_II"/>
</dbReference>
<evidence type="ECO:0000256" key="10">
    <source>
        <dbReference type="ARBA" id="ARBA00029886"/>
    </source>
</evidence>
<evidence type="ECO:0000256" key="7">
    <source>
        <dbReference type="ARBA" id="ARBA00022840"/>
    </source>
</evidence>
<dbReference type="InterPro" id="IPR004365">
    <property type="entry name" value="NA-bd_OB_tRNA"/>
</dbReference>
<keyword evidence="5" id="KW-0436">Ligase</keyword>
<dbReference type="InterPro" id="IPR002312">
    <property type="entry name" value="Asp/Asn-tRNA-synth_IIb"/>
</dbReference>
<keyword evidence="4" id="KW-0963">Cytoplasm</keyword>
<feature type="domain" description="Aminoacyl-transfer RNA synthetases class-II family profile" evidence="12">
    <location>
        <begin position="224"/>
        <end position="518"/>
    </location>
</feature>
<dbReference type="GO" id="GO:0005737">
    <property type="term" value="C:cytoplasm"/>
    <property type="evidence" value="ECO:0007669"/>
    <property type="project" value="UniProtKB-SubCell"/>
</dbReference>
<dbReference type="CDD" id="cd04323">
    <property type="entry name" value="AsnRS_cyto_like_N"/>
    <property type="match status" value="1"/>
</dbReference>
<dbReference type="PROSITE" id="PS50862">
    <property type="entry name" value="AA_TRNA_LIGASE_II"/>
    <property type="match status" value="1"/>
</dbReference>
<dbReference type="InterPro" id="IPR012340">
    <property type="entry name" value="NA-bd_OB-fold"/>
</dbReference>
<evidence type="ECO:0000256" key="8">
    <source>
        <dbReference type="ARBA" id="ARBA00022917"/>
    </source>
</evidence>
<comment type="catalytic activity">
    <reaction evidence="11">
        <text>tRNA(Asn) + L-asparagine + ATP = L-asparaginyl-tRNA(Asn) + AMP + diphosphate + H(+)</text>
        <dbReference type="Rhea" id="RHEA:11180"/>
        <dbReference type="Rhea" id="RHEA-COMP:9659"/>
        <dbReference type="Rhea" id="RHEA-COMP:9674"/>
        <dbReference type="ChEBI" id="CHEBI:15378"/>
        <dbReference type="ChEBI" id="CHEBI:30616"/>
        <dbReference type="ChEBI" id="CHEBI:33019"/>
        <dbReference type="ChEBI" id="CHEBI:58048"/>
        <dbReference type="ChEBI" id="CHEBI:78442"/>
        <dbReference type="ChEBI" id="CHEBI:78515"/>
        <dbReference type="ChEBI" id="CHEBI:456215"/>
        <dbReference type="EC" id="6.1.1.22"/>
    </reaction>
</comment>
<dbReference type="Pfam" id="PF00152">
    <property type="entry name" value="tRNA-synt_2"/>
    <property type="match status" value="1"/>
</dbReference>
<comment type="caution">
    <text evidence="13">The sequence shown here is derived from an EMBL/GenBank/DDBJ whole genome shotgun (WGS) entry which is preliminary data.</text>
</comment>
<dbReference type="PANTHER" id="PTHR22594:SF16">
    <property type="entry name" value="ASPARAGINE--TRNA LIGASE, CYTOPLASMIC"/>
    <property type="match status" value="1"/>
</dbReference>
<dbReference type="InterPro" id="IPR004522">
    <property type="entry name" value="Asn-tRNA-ligase"/>
</dbReference>
<keyword evidence="9" id="KW-0030">Aminoacyl-tRNA synthetase</keyword>
<keyword evidence="6" id="KW-0547">Nucleotide-binding</keyword>
<dbReference type="PRINTS" id="PR01042">
    <property type="entry name" value="TRNASYNTHASP"/>
</dbReference>
<evidence type="ECO:0000256" key="1">
    <source>
        <dbReference type="ARBA" id="ARBA00004496"/>
    </source>
</evidence>
<name>A0AA86TPT3_9EUKA</name>
<dbReference type="SUPFAM" id="SSF55681">
    <property type="entry name" value="Class II aaRS and biotin synthetases"/>
    <property type="match status" value="1"/>
</dbReference>
<dbReference type="Gene3D" id="2.40.50.140">
    <property type="entry name" value="Nucleic acid-binding proteins"/>
    <property type="match status" value="1"/>
</dbReference>
<dbReference type="CDD" id="cd00776">
    <property type="entry name" value="AsxRS_core"/>
    <property type="match status" value="1"/>
</dbReference>
<dbReference type="Pfam" id="PF01336">
    <property type="entry name" value="tRNA_anti-codon"/>
    <property type="match status" value="1"/>
</dbReference>
<evidence type="ECO:0000256" key="5">
    <source>
        <dbReference type="ARBA" id="ARBA00022598"/>
    </source>
</evidence>
<dbReference type="AlphaFoldDB" id="A0AA86TPT3"/>
<dbReference type="SUPFAM" id="SSF50249">
    <property type="entry name" value="Nucleic acid-binding proteins"/>
    <property type="match status" value="1"/>
</dbReference>
<evidence type="ECO:0000313" key="13">
    <source>
        <dbReference type="EMBL" id="CAI9923830.1"/>
    </source>
</evidence>
<dbReference type="GO" id="GO:0004816">
    <property type="term" value="F:asparagine-tRNA ligase activity"/>
    <property type="evidence" value="ECO:0007669"/>
    <property type="project" value="UniProtKB-EC"/>
</dbReference>
<dbReference type="GO" id="GO:0005524">
    <property type="term" value="F:ATP binding"/>
    <property type="evidence" value="ECO:0007669"/>
    <property type="project" value="UniProtKB-KW"/>
</dbReference>
<evidence type="ECO:0000313" key="14">
    <source>
        <dbReference type="EMBL" id="CAL6044147.1"/>
    </source>
</evidence>
<dbReference type="NCBIfam" id="TIGR00457">
    <property type="entry name" value="asnS"/>
    <property type="match status" value="1"/>
</dbReference>
<evidence type="ECO:0000259" key="12">
    <source>
        <dbReference type="PROSITE" id="PS50862"/>
    </source>
</evidence>
<comment type="subcellular location">
    <subcellularLocation>
        <location evidence="1">Cytoplasm</location>
    </subcellularLocation>
</comment>
<accession>A0AA86TPT3</accession>
<comment type="similarity">
    <text evidence="2">Belongs to the class-II aminoacyl-tRNA synthetase family.</text>
</comment>
<dbReference type="PANTHER" id="PTHR22594">
    <property type="entry name" value="ASPARTYL/LYSYL-TRNA SYNTHETASE"/>
    <property type="match status" value="1"/>
</dbReference>
<dbReference type="Gene3D" id="3.30.930.10">
    <property type="entry name" value="Bira Bifunctional Protein, Domain 2"/>
    <property type="match status" value="1"/>
</dbReference>
<dbReference type="EC" id="6.1.1.22" evidence="3"/>